<gene>
    <name evidence="2" type="ORF">RUM43_004588</name>
    <name evidence="1" type="ORF">RUM44_010954</name>
</gene>
<accession>A0AAN8SDI1</accession>
<proteinExistence type="predicted"/>
<name>A0AAN8SDI1_POLSC</name>
<evidence type="ECO:0000313" key="1">
    <source>
        <dbReference type="EMBL" id="KAK6624096.1"/>
    </source>
</evidence>
<reference evidence="2 4" key="1">
    <citation type="submission" date="2023-10" db="EMBL/GenBank/DDBJ databases">
        <title>Genomes of two closely related lineages of the louse Polyplax serrata with different host specificities.</title>
        <authorList>
            <person name="Martinu J."/>
            <person name="Tarabai H."/>
            <person name="Stefka J."/>
            <person name="Hypsa V."/>
        </authorList>
    </citation>
    <scope>NUCLEOTIDE SEQUENCE [LARGE SCALE GENOMIC DNA]</scope>
    <source>
        <strain evidence="1">98ZLc_SE</strain>
        <strain evidence="2">HR10_N</strain>
    </source>
</reference>
<dbReference type="EMBL" id="JAWJWE010000002">
    <property type="protein sequence ID" value="KAK6643085.1"/>
    <property type="molecule type" value="Genomic_DNA"/>
</dbReference>
<dbReference type="Proteomes" id="UP001359485">
    <property type="component" value="Unassembled WGS sequence"/>
</dbReference>
<dbReference type="Proteomes" id="UP001372834">
    <property type="component" value="Unassembled WGS sequence"/>
</dbReference>
<dbReference type="EMBL" id="JAWJWF010000046">
    <property type="protein sequence ID" value="KAK6624096.1"/>
    <property type="molecule type" value="Genomic_DNA"/>
</dbReference>
<keyword evidence="3" id="KW-1185">Reference proteome</keyword>
<sequence>MPPHKQVFSLGLLDNRLTFRTITNDEQSNKDQTNKGNKRQRRCMASVLTLLWPQVFGPVDQGIIEESDFKQVPKTLLEYRLDMIRKKAKEEEETRLVIRDYMKVLSEAQDKFYGYPNHGGEPFIETEHT</sequence>
<evidence type="ECO:0000313" key="3">
    <source>
        <dbReference type="Proteomes" id="UP001359485"/>
    </source>
</evidence>
<evidence type="ECO:0000313" key="4">
    <source>
        <dbReference type="Proteomes" id="UP001372834"/>
    </source>
</evidence>
<protein>
    <submittedName>
        <fullName evidence="2">Uncharacterized protein</fullName>
    </submittedName>
</protein>
<evidence type="ECO:0000313" key="2">
    <source>
        <dbReference type="EMBL" id="KAK6643085.1"/>
    </source>
</evidence>
<comment type="caution">
    <text evidence="2">The sequence shown here is derived from an EMBL/GenBank/DDBJ whole genome shotgun (WGS) entry which is preliminary data.</text>
</comment>
<dbReference type="AlphaFoldDB" id="A0AAN8SDI1"/>
<organism evidence="2 4">
    <name type="scientific">Polyplax serrata</name>
    <name type="common">Common mouse louse</name>
    <dbReference type="NCBI Taxonomy" id="468196"/>
    <lineage>
        <taxon>Eukaryota</taxon>
        <taxon>Metazoa</taxon>
        <taxon>Ecdysozoa</taxon>
        <taxon>Arthropoda</taxon>
        <taxon>Hexapoda</taxon>
        <taxon>Insecta</taxon>
        <taxon>Pterygota</taxon>
        <taxon>Neoptera</taxon>
        <taxon>Paraneoptera</taxon>
        <taxon>Psocodea</taxon>
        <taxon>Troctomorpha</taxon>
        <taxon>Phthiraptera</taxon>
        <taxon>Anoplura</taxon>
        <taxon>Polyplacidae</taxon>
        <taxon>Polyplax</taxon>
    </lineage>
</organism>